<dbReference type="Gene3D" id="1.10.10.60">
    <property type="entry name" value="Homeodomain-like"/>
    <property type="match status" value="1"/>
</dbReference>
<evidence type="ECO:0000256" key="9">
    <source>
        <dbReference type="SAM" id="MobiDB-lite"/>
    </source>
</evidence>
<feature type="domain" description="Homeobox" evidence="10">
    <location>
        <begin position="76"/>
        <end position="136"/>
    </location>
</feature>
<evidence type="ECO:0000256" key="7">
    <source>
        <dbReference type="PROSITE-ProRule" id="PRU00108"/>
    </source>
</evidence>
<dbReference type="InterPro" id="IPR009057">
    <property type="entry name" value="Homeodomain-like_sf"/>
</dbReference>
<evidence type="ECO:0000256" key="2">
    <source>
        <dbReference type="ARBA" id="ARBA00022473"/>
    </source>
</evidence>
<gene>
    <name evidence="11" type="ORF">PHAECO_LOCUS1230</name>
</gene>
<evidence type="ECO:0000256" key="6">
    <source>
        <dbReference type="ARBA" id="ARBA00038425"/>
    </source>
</evidence>
<dbReference type="GO" id="GO:0005634">
    <property type="term" value="C:nucleus"/>
    <property type="evidence" value="ECO:0007669"/>
    <property type="project" value="UniProtKB-SubCell"/>
</dbReference>
<reference evidence="11" key="2">
    <citation type="submission" date="2022-10" db="EMBL/GenBank/DDBJ databases">
        <authorList>
            <consortium name="ENA_rothamsted_submissions"/>
            <consortium name="culmorum"/>
            <person name="King R."/>
        </authorList>
    </citation>
    <scope>NUCLEOTIDE SEQUENCE</scope>
</reference>
<evidence type="ECO:0000259" key="10">
    <source>
        <dbReference type="PROSITE" id="PS50071"/>
    </source>
</evidence>
<comment type="similarity">
    <text evidence="6">Belongs to the Msh homeobox family.</text>
</comment>
<sequence>MILKMDREDSNSRSLSDFSIEHILNRAGGERKNEDVQGEHSGRVDVSGAFDWLQCSRFCPPKVPRMTRRDAPQKRQLGRYPRIPFTNQQIATLEEKFQESPYLSSDEAASLSQKLHLADVKVKIWFQNRRARKRREELGVGRSADKGGKKGEKDAMDGASGLQAIWSPDQASTSSGFVACQAVPFVYLSPPSKILEFNPR</sequence>
<dbReference type="InterPro" id="IPR017970">
    <property type="entry name" value="Homeobox_CS"/>
</dbReference>
<dbReference type="CDD" id="cd00086">
    <property type="entry name" value="homeodomain"/>
    <property type="match status" value="1"/>
</dbReference>
<dbReference type="PROSITE" id="PS00027">
    <property type="entry name" value="HOMEOBOX_1"/>
    <property type="match status" value="1"/>
</dbReference>
<feature type="compositionally biased region" description="Basic and acidic residues" evidence="9">
    <location>
        <begin position="135"/>
        <end position="156"/>
    </location>
</feature>
<feature type="region of interest" description="Disordered" evidence="9">
    <location>
        <begin position="135"/>
        <end position="161"/>
    </location>
</feature>
<proteinExistence type="inferred from homology"/>
<dbReference type="Proteomes" id="UP001153737">
    <property type="component" value="Chromosome 1"/>
</dbReference>
<dbReference type="SUPFAM" id="SSF46689">
    <property type="entry name" value="Homeodomain-like"/>
    <property type="match status" value="1"/>
</dbReference>
<dbReference type="AlphaFoldDB" id="A0A9P0DGJ0"/>
<keyword evidence="2" id="KW-0217">Developmental protein</keyword>
<name>A0A9P0DGJ0_PHACE</name>
<keyword evidence="4 7" id="KW-0371">Homeobox</keyword>
<evidence type="ECO:0000256" key="4">
    <source>
        <dbReference type="ARBA" id="ARBA00023155"/>
    </source>
</evidence>
<evidence type="ECO:0000313" key="11">
    <source>
        <dbReference type="EMBL" id="CAH1117223.1"/>
    </source>
</evidence>
<evidence type="ECO:0000313" key="12">
    <source>
        <dbReference type="Proteomes" id="UP001153737"/>
    </source>
</evidence>
<evidence type="ECO:0000256" key="3">
    <source>
        <dbReference type="ARBA" id="ARBA00023125"/>
    </source>
</evidence>
<dbReference type="GO" id="GO:0000981">
    <property type="term" value="F:DNA-binding transcription factor activity, RNA polymerase II-specific"/>
    <property type="evidence" value="ECO:0007669"/>
    <property type="project" value="InterPro"/>
</dbReference>
<dbReference type="GO" id="GO:0048598">
    <property type="term" value="P:embryonic morphogenesis"/>
    <property type="evidence" value="ECO:0007669"/>
    <property type="project" value="TreeGrafter"/>
</dbReference>
<dbReference type="InterPro" id="IPR050674">
    <property type="entry name" value="Msh_Homeobox_Regulators"/>
</dbReference>
<keyword evidence="3 7" id="KW-0238">DNA-binding</keyword>
<comment type="subcellular location">
    <subcellularLocation>
        <location evidence="1 7 8">Nucleus</location>
    </subcellularLocation>
</comment>
<dbReference type="SMART" id="SM00389">
    <property type="entry name" value="HOX"/>
    <property type="match status" value="1"/>
</dbReference>
<dbReference type="InterPro" id="IPR001356">
    <property type="entry name" value="HD"/>
</dbReference>
<dbReference type="PROSITE" id="PS50071">
    <property type="entry name" value="HOMEOBOX_2"/>
    <property type="match status" value="1"/>
</dbReference>
<dbReference type="PANTHER" id="PTHR24338:SF0">
    <property type="entry name" value="MUSCLE SEGMENTATION HOMEOBOX"/>
    <property type="match status" value="1"/>
</dbReference>
<dbReference type="EMBL" id="OU896707">
    <property type="protein sequence ID" value="CAH1117223.1"/>
    <property type="molecule type" value="Genomic_DNA"/>
</dbReference>
<dbReference type="OrthoDB" id="1867783at2759"/>
<keyword evidence="5 7" id="KW-0539">Nucleus</keyword>
<accession>A0A9P0DGJ0</accession>
<feature type="DNA-binding region" description="Homeobox" evidence="7">
    <location>
        <begin position="78"/>
        <end position="137"/>
    </location>
</feature>
<protein>
    <recommendedName>
        <fullName evidence="10">Homeobox domain-containing protein</fullName>
    </recommendedName>
</protein>
<evidence type="ECO:0000256" key="5">
    <source>
        <dbReference type="ARBA" id="ARBA00023242"/>
    </source>
</evidence>
<evidence type="ECO:0000256" key="8">
    <source>
        <dbReference type="RuleBase" id="RU000682"/>
    </source>
</evidence>
<organism evidence="11 12">
    <name type="scientific">Phaedon cochleariae</name>
    <name type="common">Mustard beetle</name>
    <dbReference type="NCBI Taxonomy" id="80249"/>
    <lineage>
        <taxon>Eukaryota</taxon>
        <taxon>Metazoa</taxon>
        <taxon>Ecdysozoa</taxon>
        <taxon>Arthropoda</taxon>
        <taxon>Hexapoda</taxon>
        <taxon>Insecta</taxon>
        <taxon>Pterygota</taxon>
        <taxon>Neoptera</taxon>
        <taxon>Endopterygota</taxon>
        <taxon>Coleoptera</taxon>
        <taxon>Polyphaga</taxon>
        <taxon>Cucujiformia</taxon>
        <taxon>Chrysomeloidea</taxon>
        <taxon>Chrysomelidae</taxon>
        <taxon>Chrysomelinae</taxon>
        <taxon>Chrysomelini</taxon>
        <taxon>Phaedon</taxon>
    </lineage>
</organism>
<evidence type="ECO:0000256" key="1">
    <source>
        <dbReference type="ARBA" id="ARBA00004123"/>
    </source>
</evidence>
<dbReference type="Pfam" id="PF00046">
    <property type="entry name" value="Homeodomain"/>
    <property type="match status" value="1"/>
</dbReference>
<dbReference type="PANTHER" id="PTHR24338">
    <property type="entry name" value="HOMEOBOX PROTEIN MSX"/>
    <property type="match status" value="1"/>
</dbReference>
<reference evidence="11" key="1">
    <citation type="submission" date="2022-01" db="EMBL/GenBank/DDBJ databases">
        <authorList>
            <person name="King R."/>
        </authorList>
    </citation>
    <scope>NUCLEOTIDE SEQUENCE</scope>
</reference>
<dbReference type="GO" id="GO:0000977">
    <property type="term" value="F:RNA polymerase II transcription regulatory region sequence-specific DNA binding"/>
    <property type="evidence" value="ECO:0007669"/>
    <property type="project" value="TreeGrafter"/>
</dbReference>
<keyword evidence="12" id="KW-1185">Reference proteome</keyword>